<protein>
    <recommendedName>
        <fullName evidence="3">Transposase</fullName>
    </recommendedName>
</protein>
<dbReference type="EMBL" id="JACJQH010000061">
    <property type="protein sequence ID" value="MBD2199498.1"/>
    <property type="molecule type" value="Genomic_DNA"/>
</dbReference>
<accession>A0ABR8AHS9</accession>
<dbReference type="Proteomes" id="UP000658514">
    <property type="component" value="Unassembled WGS sequence"/>
</dbReference>
<evidence type="ECO:0000313" key="1">
    <source>
        <dbReference type="EMBL" id="MBD2199498.1"/>
    </source>
</evidence>
<comment type="caution">
    <text evidence="1">The sequence shown here is derived from an EMBL/GenBank/DDBJ whole genome shotgun (WGS) entry which is preliminary data.</text>
</comment>
<organism evidence="1 2">
    <name type="scientific">Calothrix parietina FACHB-288</name>
    <dbReference type="NCBI Taxonomy" id="2692896"/>
    <lineage>
        <taxon>Bacteria</taxon>
        <taxon>Bacillati</taxon>
        <taxon>Cyanobacteriota</taxon>
        <taxon>Cyanophyceae</taxon>
        <taxon>Nostocales</taxon>
        <taxon>Calotrichaceae</taxon>
        <taxon>Calothrix</taxon>
    </lineage>
</organism>
<keyword evidence="2" id="KW-1185">Reference proteome</keyword>
<gene>
    <name evidence="1" type="ORF">H6G24_29120</name>
</gene>
<dbReference type="RefSeq" id="WP_190555634.1">
    <property type="nucleotide sequence ID" value="NZ_CAWPNO010000097.1"/>
</dbReference>
<evidence type="ECO:0008006" key="3">
    <source>
        <dbReference type="Google" id="ProtNLM"/>
    </source>
</evidence>
<sequence length="77" mass="8593">MAVQTLLFAFSLANYMILVSFMGKQAGIPKYNSNHLQLLALKAVWLNALDNTLRIILTFTPHPNSQSHILRGWGGQP</sequence>
<evidence type="ECO:0000313" key="2">
    <source>
        <dbReference type="Proteomes" id="UP000658514"/>
    </source>
</evidence>
<name>A0ABR8AHS9_9CYAN</name>
<reference evidence="1 2" key="1">
    <citation type="journal article" date="2020" name="ISME J.">
        <title>Comparative genomics reveals insights into cyanobacterial evolution and habitat adaptation.</title>
        <authorList>
            <person name="Chen M.Y."/>
            <person name="Teng W.K."/>
            <person name="Zhao L."/>
            <person name="Hu C.X."/>
            <person name="Zhou Y.K."/>
            <person name="Han B.P."/>
            <person name="Song L.R."/>
            <person name="Shu W.S."/>
        </authorList>
    </citation>
    <scope>NUCLEOTIDE SEQUENCE [LARGE SCALE GENOMIC DNA]</scope>
    <source>
        <strain evidence="1 2">FACHB-288</strain>
    </source>
</reference>
<proteinExistence type="predicted"/>